<protein>
    <submittedName>
        <fullName evidence="1">Uncharacterized protein</fullName>
    </submittedName>
</protein>
<accession>A0ABQ5AT81</accession>
<evidence type="ECO:0000313" key="1">
    <source>
        <dbReference type="EMBL" id="GJT04468.1"/>
    </source>
</evidence>
<dbReference type="Proteomes" id="UP001151760">
    <property type="component" value="Unassembled WGS sequence"/>
</dbReference>
<proteinExistence type="predicted"/>
<sequence length="136" mass="16382">MAATPTRRRRRKNITTTELPVDVIFNNILPRLPARYSHRSKRLYIRIKLWSMERIGVWEEASTYKYRRVQDIHLLEPLHLMRDENWLMKPEDSRKYYSKVDLETKYNEGGSCFYKLQGFVAGVYIESFVSPNQYMN</sequence>
<comment type="caution">
    <text evidence="1">The sequence shown here is derived from an EMBL/GenBank/DDBJ whole genome shotgun (WGS) entry which is preliminary data.</text>
</comment>
<evidence type="ECO:0000313" key="2">
    <source>
        <dbReference type="Proteomes" id="UP001151760"/>
    </source>
</evidence>
<gene>
    <name evidence="1" type="ORF">Tco_0838930</name>
</gene>
<organism evidence="1 2">
    <name type="scientific">Tanacetum coccineum</name>
    <dbReference type="NCBI Taxonomy" id="301880"/>
    <lineage>
        <taxon>Eukaryota</taxon>
        <taxon>Viridiplantae</taxon>
        <taxon>Streptophyta</taxon>
        <taxon>Embryophyta</taxon>
        <taxon>Tracheophyta</taxon>
        <taxon>Spermatophyta</taxon>
        <taxon>Magnoliopsida</taxon>
        <taxon>eudicotyledons</taxon>
        <taxon>Gunneridae</taxon>
        <taxon>Pentapetalae</taxon>
        <taxon>asterids</taxon>
        <taxon>campanulids</taxon>
        <taxon>Asterales</taxon>
        <taxon>Asteraceae</taxon>
        <taxon>Asteroideae</taxon>
        <taxon>Anthemideae</taxon>
        <taxon>Anthemidinae</taxon>
        <taxon>Tanacetum</taxon>
    </lineage>
</organism>
<reference evidence="1" key="1">
    <citation type="journal article" date="2022" name="Int. J. Mol. Sci.">
        <title>Draft Genome of Tanacetum Coccineum: Genomic Comparison of Closely Related Tanacetum-Family Plants.</title>
        <authorList>
            <person name="Yamashiro T."/>
            <person name="Shiraishi A."/>
            <person name="Nakayama K."/>
            <person name="Satake H."/>
        </authorList>
    </citation>
    <scope>NUCLEOTIDE SEQUENCE</scope>
</reference>
<name>A0ABQ5AT81_9ASTR</name>
<keyword evidence="2" id="KW-1185">Reference proteome</keyword>
<dbReference type="EMBL" id="BQNB010012511">
    <property type="protein sequence ID" value="GJT04468.1"/>
    <property type="molecule type" value="Genomic_DNA"/>
</dbReference>
<reference evidence="1" key="2">
    <citation type="submission" date="2022-01" db="EMBL/GenBank/DDBJ databases">
        <authorList>
            <person name="Yamashiro T."/>
            <person name="Shiraishi A."/>
            <person name="Satake H."/>
            <person name="Nakayama K."/>
        </authorList>
    </citation>
    <scope>NUCLEOTIDE SEQUENCE</scope>
</reference>